<dbReference type="RefSeq" id="WP_136862728.1">
    <property type="nucleotide sequence ID" value="NZ_SWCJ01000004.1"/>
</dbReference>
<dbReference type="InterPro" id="IPR007690">
    <property type="entry name" value="T2SS_GspM"/>
</dbReference>
<keyword evidence="1" id="KW-0175">Coiled coil</keyword>
<keyword evidence="2" id="KW-0812">Transmembrane</keyword>
<name>A0A4U1BRF8_9GAMM</name>
<evidence type="ECO:0000313" key="3">
    <source>
        <dbReference type="EMBL" id="TKB55999.1"/>
    </source>
</evidence>
<dbReference type="Proteomes" id="UP000305675">
    <property type="component" value="Unassembled WGS sequence"/>
</dbReference>
<proteinExistence type="predicted"/>
<reference evidence="3 4" key="1">
    <citation type="submission" date="2019-04" db="EMBL/GenBank/DDBJ databases">
        <authorList>
            <person name="Hwang J.C."/>
        </authorList>
    </citation>
    <scope>NUCLEOTIDE SEQUENCE [LARGE SCALE GENOMIC DNA]</scope>
    <source>
        <strain evidence="3 4">IMCC35002</strain>
    </source>
</reference>
<sequence>MKQWQELQTKFSELSDRERLMIFVALPVVILLLFYTLVLEPRWLEIDNQKRKISSLQQQLPEYSAQVLELSDRLSLDVNEADNNAIDALNHEIEAKQQALGQRVMGLILPEQMPAVLAQMLVSTRHVELVSLVSNTPTALSEGLYQHGLTLQLRGKYFDLMKVLKAMEALPQQFYWHSVEYRVDAYPNALMTLEIYTLGTEKELIRVGSRSFDS</sequence>
<dbReference type="EMBL" id="SWCJ01000004">
    <property type="protein sequence ID" value="TKB55999.1"/>
    <property type="molecule type" value="Genomic_DNA"/>
</dbReference>
<dbReference type="AlphaFoldDB" id="A0A4U1BRF8"/>
<evidence type="ECO:0000313" key="4">
    <source>
        <dbReference type="Proteomes" id="UP000305675"/>
    </source>
</evidence>
<feature type="coiled-coil region" evidence="1">
    <location>
        <begin position="46"/>
        <end position="99"/>
    </location>
</feature>
<feature type="transmembrane region" description="Helical" evidence="2">
    <location>
        <begin position="20"/>
        <end position="39"/>
    </location>
</feature>
<dbReference type="OrthoDB" id="9151209at2"/>
<gene>
    <name evidence="3" type="ORF">FCL42_07205</name>
</gene>
<keyword evidence="4" id="KW-1185">Reference proteome</keyword>
<accession>A0A4U1BRF8</accession>
<dbReference type="GO" id="GO:0015628">
    <property type="term" value="P:protein secretion by the type II secretion system"/>
    <property type="evidence" value="ECO:0007669"/>
    <property type="project" value="InterPro"/>
</dbReference>
<dbReference type="Pfam" id="PF04612">
    <property type="entry name" value="T2SSM"/>
    <property type="match status" value="1"/>
</dbReference>
<evidence type="ECO:0000256" key="1">
    <source>
        <dbReference type="SAM" id="Coils"/>
    </source>
</evidence>
<protein>
    <submittedName>
        <fullName evidence="3">Type II secretion system protein M</fullName>
    </submittedName>
</protein>
<keyword evidence="2" id="KW-1133">Transmembrane helix</keyword>
<evidence type="ECO:0000256" key="2">
    <source>
        <dbReference type="SAM" id="Phobius"/>
    </source>
</evidence>
<organism evidence="3 4">
    <name type="scientific">Ferrimonas aestuarii</name>
    <dbReference type="NCBI Taxonomy" id="2569539"/>
    <lineage>
        <taxon>Bacteria</taxon>
        <taxon>Pseudomonadati</taxon>
        <taxon>Pseudomonadota</taxon>
        <taxon>Gammaproteobacteria</taxon>
        <taxon>Alteromonadales</taxon>
        <taxon>Ferrimonadaceae</taxon>
        <taxon>Ferrimonas</taxon>
    </lineage>
</organism>
<comment type="caution">
    <text evidence="3">The sequence shown here is derived from an EMBL/GenBank/DDBJ whole genome shotgun (WGS) entry which is preliminary data.</text>
</comment>
<keyword evidence="2" id="KW-0472">Membrane</keyword>
<dbReference type="GO" id="GO:0015627">
    <property type="term" value="C:type II protein secretion system complex"/>
    <property type="evidence" value="ECO:0007669"/>
    <property type="project" value="InterPro"/>
</dbReference>